<keyword evidence="2" id="KW-1185">Reference proteome</keyword>
<dbReference type="AlphaFoldDB" id="Q8TN27"/>
<organism evidence="1 2">
    <name type="scientific">Methanosarcina acetivorans (strain ATCC 35395 / DSM 2834 / JCM 12185 / C2A)</name>
    <dbReference type="NCBI Taxonomy" id="188937"/>
    <lineage>
        <taxon>Archaea</taxon>
        <taxon>Methanobacteriati</taxon>
        <taxon>Methanobacteriota</taxon>
        <taxon>Stenosarchaea group</taxon>
        <taxon>Methanomicrobia</taxon>
        <taxon>Methanosarcinales</taxon>
        <taxon>Methanosarcinaceae</taxon>
        <taxon>Methanosarcina</taxon>
    </lineage>
</organism>
<accession>Q8TN27</accession>
<proteinExistence type="predicted"/>
<gene>
    <name evidence="1" type="ordered locus">MA_2466</name>
</gene>
<evidence type="ECO:0000313" key="2">
    <source>
        <dbReference type="Proteomes" id="UP000002487"/>
    </source>
</evidence>
<dbReference type="EnsemblBacteria" id="AAM05852">
    <property type="protein sequence ID" value="AAM05852"/>
    <property type="gene ID" value="MA_2466"/>
</dbReference>
<protein>
    <submittedName>
        <fullName evidence="1">Uncharacterized protein</fullName>
    </submittedName>
</protein>
<dbReference type="HOGENOM" id="CLU_2079398_0_0_2"/>
<dbReference type="EMBL" id="AE010299">
    <property type="protein sequence ID" value="AAM05852.1"/>
    <property type="molecule type" value="Genomic_DNA"/>
</dbReference>
<name>Q8TN27_METAC</name>
<dbReference type="InParanoid" id="Q8TN27"/>
<reference evidence="1 2" key="1">
    <citation type="journal article" date="2002" name="Genome Res.">
        <title>The genome of Methanosarcina acetivorans reveals extensive metabolic and physiological diversity.</title>
        <authorList>
            <person name="Galagan J.E."/>
            <person name="Nusbaum C."/>
            <person name="Roy A."/>
            <person name="Endrizzi M.G."/>
            <person name="Macdonald P."/>
            <person name="FitzHugh W."/>
            <person name="Calvo S."/>
            <person name="Engels R."/>
            <person name="Smirnov S."/>
            <person name="Atnoor D."/>
            <person name="Brown A."/>
            <person name="Allen N."/>
            <person name="Naylor J."/>
            <person name="Stange-Thomann N."/>
            <person name="DeArellano K."/>
            <person name="Johnson R."/>
            <person name="Linton L."/>
            <person name="McEwan P."/>
            <person name="McKernan K."/>
            <person name="Talamas J."/>
            <person name="Tirrell A."/>
            <person name="Ye W."/>
            <person name="Zimmer A."/>
            <person name="Barber R.D."/>
            <person name="Cann I."/>
            <person name="Graham D.E."/>
            <person name="Grahame D.A."/>
            <person name="Guss A."/>
            <person name="Hedderich R."/>
            <person name="Ingram-Smith C."/>
            <person name="Kuettner C.H."/>
            <person name="Krzycki J.A."/>
            <person name="Leigh J.A."/>
            <person name="Li W."/>
            <person name="Liu J."/>
            <person name="Mukhopadhyay B."/>
            <person name="Reeve J.N."/>
            <person name="Smith K."/>
            <person name="Springer T.A."/>
            <person name="Umayam L.A."/>
            <person name="White O."/>
            <person name="White R.H."/>
            <person name="de Macario E.C."/>
            <person name="Ferry J.G."/>
            <person name="Jarrell K.F."/>
            <person name="Jing H."/>
            <person name="Macario A.J.L."/>
            <person name="Paulsen I."/>
            <person name="Pritchett M."/>
            <person name="Sowers K.R."/>
            <person name="Swanson R.V."/>
            <person name="Zinder S.H."/>
            <person name="Lander E."/>
            <person name="Metcalf W.W."/>
            <person name="Birren B."/>
        </authorList>
    </citation>
    <scope>NUCLEOTIDE SEQUENCE [LARGE SCALE GENOMIC DNA]</scope>
    <source>
        <strain evidence="2">ATCC 35395 / DSM 2834 / JCM 12185 / C2A</strain>
    </source>
</reference>
<evidence type="ECO:0000313" key="1">
    <source>
        <dbReference type="EMBL" id="AAM05852.1"/>
    </source>
</evidence>
<dbReference type="PhylomeDB" id="Q8TN27"/>
<dbReference type="KEGG" id="mac:MA_2466"/>
<dbReference type="Proteomes" id="UP000002487">
    <property type="component" value="Chromosome"/>
</dbReference>
<sequence>MLLRIFKKIREFNSDFELSEASHKAISYAEEIFMKNVSFLKKGFTPETDNTMEHIFSLICDIVDKAWSFKTDNGLRTYPKSAAVCYNFYIGQYATGREPGYYSLLVIFATCHYRLFG</sequence>